<dbReference type="Pfam" id="PF01755">
    <property type="entry name" value="Glyco_transf_25"/>
    <property type="match status" value="1"/>
</dbReference>
<feature type="domain" description="Glycosyl transferase family 25" evidence="1">
    <location>
        <begin position="15"/>
        <end position="194"/>
    </location>
</feature>
<sequence length="280" mass="32317">MTADRPGQQTFSCQIITLDPTMERAQILRAELEAAGIEAEFFSAVDGRRGFPDLRPDERLDQDAAMHYRMTPLGSAEVGAYLSHFRAIKTAYDEGIEQLCLFEDDVHLEPAFHSVLTELRELPVDFEFIRFMALKRQPRKLVRGLAGSENSEQAYWLTRPLRGTLGGQGLLINRQGMEKLISYGRRIFMPIDKLYDHYWETGLHCFVVEPHIIWETAKPTTIPKPDFEPVTPRLRGKLNRTLIKMQRSVHRRLYLLKHREAFFPTSKKPPASIGRSPRIR</sequence>
<evidence type="ECO:0000313" key="2">
    <source>
        <dbReference type="EMBL" id="GAA3967887.1"/>
    </source>
</evidence>
<evidence type="ECO:0000313" key="3">
    <source>
        <dbReference type="Proteomes" id="UP001501337"/>
    </source>
</evidence>
<organism evidence="2 3">
    <name type="scientific">Allohahella marinimesophila</name>
    <dbReference type="NCBI Taxonomy" id="1054972"/>
    <lineage>
        <taxon>Bacteria</taxon>
        <taxon>Pseudomonadati</taxon>
        <taxon>Pseudomonadota</taxon>
        <taxon>Gammaproteobacteria</taxon>
        <taxon>Oceanospirillales</taxon>
        <taxon>Hahellaceae</taxon>
        <taxon>Allohahella</taxon>
    </lineage>
</organism>
<dbReference type="Proteomes" id="UP001501337">
    <property type="component" value="Unassembled WGS sequence"/>
</dbReference>
<accession>A0ABP7PMF9</accession>
<comment type="caution">
    <text evidence="2">The sequence shown here is derived from an EMBL/GenBank/DDBJ whole genome shotgun (WGS) entry which is preliminary data.</text>
</comment>
<proteinExistence type="predicted"/>
<protein>
    <submittedName>
        <fullName evidence="2">Glycosyltransferase family 25 protein</fullName>
    </submittedName>
</protein>
<name>A0ABP7PMF9_9GAMM</name>
<keyword evidence="3" id="KW-1185">Reference proteome</keyword>
<gene>
    <name evidence="2" type="ORF">GCM10022278_27030</name>
</gene>
<evidence type="ECO:0000259" key="1">
    <source>
        <dbReference type="Pfam" id="PF01755"/>
    </source>
</evidence>
<dbReference type="InterPro" id="IPR002654">
    <property type="entry name" value="Glyco_trans_25"/>
</dbReference>
<dbReference type="RefSeq" id="WP_344807224.1">
    <property type="nucleotide sequence ID" value="NZ_BAABBO010000011.1"/>
</dbReference>
<dbReference type="CDD" id="cd06532">
    <property type="entry name" value="Glyco_transf_25"/>
    <property type="match status" value="1"/>
</dbReference>
<reference evidence="3" key="1">
    <citation type="journal article" date="2019" name="Int. J. Syst. Evol. Microbiol.">
        <title>The Global Catalogue of Microorganisms (GCM) 10K type strain sequencing project: providing services to taxonomists for standard genome sequencing and annotation.</title>
        <authorList>
            <consortium name="The Broad Institute Genomics Platform"/>
            <consortium name="The Broad Institute Genome Sequencing Center for Infectious Disease"/>
            <person name="Wu L."/>
            <person name="Ma J."/>
        </authorList>
    </citation>
    <scope>NUCLEOTIDE SEQUENCE [LARGE SCALE GENOMIC DNA]</scope>
    <source>
        <strain evidence="3">JCM 17555</strain>
    </source>
</reference>
<dbReference type="EMBL" id="BAABBO010000011">
    <property type="protein sequence ID" value="GAA3967887.1"/>
    <property type="molecule type" value="Genomic_DNA"/>
</dbReference>